<keyword evidence="4 9" id="KW-0732">Signal</keyword>
<dbReference type="PANTHER" id="PTHR31171:SF3">
    <property type="entry name" value="LY6_PLAUR DOMAIN-CONTAINING PROTEIN 6B"/>
    <property type="match status" value="1"/>
</dbReference>
<feature type="chain" id="PRO_5044778801" description="Ly6/PLAUR domain-containing protein 6B" evidence="9">
    <location>
        <begin position="26"/>
        <end position="172"/>
    </location>
</feature>
<evidence type="ECO:0000313" key="11">
    <source>
        <dbReference type="Proteomes" id="UP001634394"/>
    </source>
</evidence>
<dbReference type="GO" id="GO:0005886">
    <property type="term" value="C:plasma membrane"/>
    <property type="evidence" value="ECO:0007669"/>
    <property type="project" value="UniProtKB-SubCell"/>
</dbReference>
<keyword evidence="6" id="KW-1015">Disulfide bond</keyword>
<accession>A0ABD3UYE6</accession>
<evidence type="ECO:0000256" key="5">
    <source>
        <dbReference type="ARBA" id="ARBA00023136"/>
    </source>
</evidence>
<comment type="subcellular location">
    <subcellularLocation>
        <location evidence="1">Cell membrane</location>
        <topology evidence="1">Lipid-anchor</topology>
        <topology evidence="1">GPI-anchor</topology>
    </subcellularLocation>
</comment>
<evidence type="ECO:0000256" key="8">
    <source>
        <dbReference type="ARBA" id="ARBA00023288"/>
    </source>
</evidence>
<keyword evidence="7" id="KW-0325">Glycoprotein</keyword>
<dbReference type="EMBL" id="JBJQND010000014">
    <property type="protein sequence ID" value="KAL3854036.1"/>
    <property type="molecule type" value="Genomic_DNA"/>
</dbReference>
<dbReference type="AlphaFoldDB" id="A0ABD3UYE6"/>
<evidence type="ECO:0008006" key="12">
    <source>
        <dbReference type="Google" id="ProtNLM"/>
    </source>
</evidence>
<dbReference type="InterPro" id="IPR039457">
    <property type="entry name" value="LYPD6-like"/>
</dbReference>
<evidence type="ECO:0000256" key="3">
    <source>
        <dbReference type="ARBA" id="ARBA00022622"/>
    </source>
</evidence>
<keyword evidence="3" id="KW-0336">GPI-anchor</keyword>
<dbReference type="Pfam" id="PF16975">
    <property type="entry name" value="UPAR_LY6_2"/>
    <property type="match status" value="1"/>
</dbReference>
<dbReference type="GO" id="GO:0098552">
    <property type="term" value="C:side of membrane"/>
    <property type="evidence" value="ECO:0007669"/>
    <property type="project" value="UniProtKB-KW"/>
</dbReference>
<gene>
    <name evidence="10" type="ORF">ACJMK2_013318</name>
</gene>
<reference evidence="10 11" key="1">
    <citation type="submission" date="2024-11" db="EMBL/GenBank/DDBJ databases">
        <title>Chromosome-level genome assembly of the freshwater bivalve Anodonta woodiana.</title>
        <authorList>
            <person name="Chen X."/>
        </authorList>
    </citation>
    <scope>NUCLEOTIDE SEQUENCE [LARGE SCALE GENOMIC DNA]</scope>
    <source>
        <strain evidence="10">MN2024</strain>
        <tissue evidence="10">Gills</tissue>
    </source>
</reference>
<evidence type="ECO:0000313" key="10">
    <source>
        <dbReference type="EMBL" id="KAL3854036.1"/>
    </source>
</evidence>
<dbReference type="Proteomes" id="UP001634394">
    <property type="component" value="Unassembled WGS sequence"/>
</dbReference>
<dbReference type="PANTHER" id="PTHR31171">
    <property type="entry name" value="LY6/PLAUR DOMAIN-CONTAINING PROTEIN 6"/>
    <property type="match status" value="1"/>
</dbReference>
<evidence type="ECO:0000256" key="1">
    <source>
        <dbReference type="ARBA" id="ARBA00004609"/>
    </source>
</evidence>
<keyword evidence="2" id="KW-1003">Cell membrane</keyword>
<dbReference type="SUPFAM" id="SSF57302">
    <property type="entry name" value="Snake toxin-like"/>
    <property type="match status" value="1"/>
</dbReference>
<evidence type="ECO:0000256" key="2">
    <source>
        <dbReference type="ARBA" id="ARBA00022475"/>
    </source>
</evidence>
<dbReference type="InterPro" id="IPR045860">
    <property type="entry name" value="Snake_toxin-like_sf"/>
</dbReference>
<dbReference type="Gene3D" id="2.10.60.10">
    <property type="entry name" value="CD59"/>
    <property type="match status" value="1"/>
</dbReference>
<evidence type="ECO:0000256" key="4">
    <source>
        <dbReference type="ARBA" id="ARBA00022729"/>
    </source>
</evidence>
<feature type="signal peptide" evidence="9">
    <location>
        <begin position="1"/>
        <end position="25"/>
    </location>
</feature>
<sequence length="172" mass="18845">MIFANSSPFVCLVVMAVMARHVVSAVYVISVRDSPKDLTCYTCHAMINNKECNKWAPDKFCPQNHTVCKTVHRINIVTGKSLVVDKSCASPDQCNAPSVGCHKTNINNEMECVSCCGFSYCNEEIPFDHSTAIKLSTVFNDSSSSGARFTLVNRIAAIIFAYVVKVCAYDLG</sequence>
<evidence type="ECO:0000256" key="7">
    <source>
        <dbReference type="ARBA" id="ARBA00023180"/>
    </source>
</evidence>
<comment type="caution">
    <text evidence="10">The sequence shown here is derived from an EMBL/GenBank/DDBJ whole genome shotgun (WGS) entry which is preliminary data.</text>
</comment>
<name>A0ABD3UYE6_SINWO</name>
<evidence type="ECO:0000256" key="6">
    <source>
        <dbReference type="ARBA" id="ARBA00023157"/>
    </source>
</evidence>
<keyword evidence="11" id="KW-1185">Reference proteome</keyword>
<protein>
    <recommendedName>
        <fullName evidence="12">Ly6/PLAUR domain-containing protein 6B</fullName>
    </recommendedName>
</protein>
<organism evidence="10 11">
    <name type="scientific">Sinanodonta woodiana</name>
    <name type="common">Chinese pond mussel</name>
    <name type="synonym">Anodonta woodiana</name>
    <dbReference type="NCBI Taxonomy" id="1069815"/>
    <lineage>
        <taxon>Eukaryota</taxon>
        <taxon>Metazoa</taxon>
        <taxon>Spiralia</taxon>
        <taxon>Lophotrochozoa</taxon>
        <taxon>Mollusca</taxon>
        <taxon>Bivalvia</taxon>
        <taxon>Autobranchia</taxon>
        <taxon>Heteroconchia</taxon>
        <taxon>Palaeoheterodonta</taxon>
        <taxon>Unionida</taxon>
        <taxon>Unionoidea</taxon>
        <taxon>Unionidae</taxon>
        <taxon>Unioninae</taxon>
        <taxon>Sinanodonta</taxon>
    </lineage>
</organism>
<keyword evidence="8" id="KW-0449">Lipoprotein</keyword>
<keyword evidence="5" id="KW-0472">Membrane</keyword>
<proteinExistence type="predicted"/>
<evidence type="ECO:0000256" key="9">
    <source>
        <dbReference type="SAM" id="SignalP"/>
    </source>
</evidence>